<reference evidence="6 7" key="1">
    <citation type="submission" date="2024-02" db="EMBL/GenBank/DDBJ databases">
        <title>Comparative Genomic Analysis of Flavobacterium Species Causing Columnaris Disease of Freshwater Fish in Thailand: Insights into Virulence and Resistance Mechanisms.</title>
        <authorList>
            <person name="Nguyen D."/>
            <person name="Chokmangmeepisarn P."/>
            <person name="Khianchaikhan K."/>
            <person name="Morishita M."/>
            <person name="Bunnoy A."/>
            <person name="Rodkhum C."/>
        </authorList>
    </citation>
    <scope>NUCLEOTIDE SEQUENCE [LARGE SCALE GENOMIC DNA]</scope>
    <source>
        <strain evidence="6 7">KCRT2007</strain>
    </source>
</reference>
<dbReference type="RefSeq" id="WP_375605060.1">
    <property type="nucleotide sequence ID" value="NZ_CP097869.1"/>
</dbReference>
<keyword evidence="4 5" id="KW-0472">Membrane</keyword>
<organism evidence="6 7">
    <name type="scientific">Flavobacterium davisii</name>
    <dbReference type="NCBI Taxonomy" id="2906077"/>
    <lineage>
        <taxon>Bacteria</taxon>
        <taxon>Pseudomonadati</taxon>
        <taxon>Bacteroidota</taxon>
        <taxon>Flavobacteriia</taxon>
        <taxon>Flavobacteriales</taxon>
        <taxon>Flavobacteriaceae</taxon>
        <taxon>Flavobacterium</taxon>
    </lineage>
</organism>
<dbReference type="PANTHER" id="PTHR30168:SF0">
    <property type="entry name" value="INNER MEMBRANE PROTEIN"/>
    <property type="match status" value="1"/>
</dbReference>
<comment type="caution">
    <text evidence="6">The sequence shown here is derived from an EMBL/GenBank/DDBJ whole genome shotgun (WGS) entry which is preliminary data.</text>
</comment>
<accession>A0ABW8PN66</accession>
<keyword evidence="2 5" id="KW-0812">Transmembrane</keyword>
<evidence type="ECO:0000256" key="1">
    <source>
        <dbReference type="ARBA" id="ARBA00004167"/>
    </source>
</evidence>
<evidence type="ECO:0000256" key="5">
    <source>
        <dbReference type="SAM" id="Phobius"/>
    </source>
</evidence>
<keyword evidence="3 5" id="KW-1133">Transmembrane helix</keyword>
<sequence>MKWEGRRQSDNVEDRRGVSTRGKMVATGGVLGVIILLLNLFGGETGKMIAPVLEQMNQSTTHHAPLVEGSLTPEEKEMGKFVATIFADTEDIFGKLSKENNINYRNPKMVLFTNAVETACGSASAASGPFYCPGDEKVYMDLDFFEELRTRFGAKGGDFAIAYVIAHEVGHHLQTVIGTSNKVRQLQQSMTQEEGNRLSVALELQADFYAGVWAKHNQKYLDADDIEEALSAAQAVGDDAIQKKMQGYVEPESFTHGTSEQRKEWFLKGYQTGNLLEGDTFKRIQ</sequence>
<feature type="transmembrane region" description="Helical" evidence="5">
    <location>
        <begin position="24"/>
        <end position="42"/>
    </location>
</feature>
<name>A0ABW8PN66_9FLAO</name>
<keyword evidence="7" id="KW-1185">Reference proteome</keyword>
<evidence type="ECO:0000256" key="2">
    <source>
        <dbReference type="ARBA" id="ARBA00022692"/>
    </source>
</evidence>
<dbReference type="EMBL" id="JAZGZR010000011">
    <property type="protein sequence ID" value="MFK7049411.1"/>
    <property type="molecule type" value="Genomic_DNA"/>
</dbReference>
<dbReference type="InterPro" id="IPR007343">
    <property type="entry name" value="Uncharacterised_pept_Zn_put"/>
</dbReference>
<evidence type="ECO:0000313" key="7">
    <source>
        <dbReference type="Proteomes" id="UP001621813"/>
    </source>
</evidence>
<dbReference type="Proteomes" id="UP001621813">
    <property type="component" value="Unassembled WGS sequence"/>
</dbReference>
<dbReference type="Pfam" id="PF04228">
    <property type="entry name" value="Zn_peptidase"/>
    <property type="match status" value="1"/>
</dbReference>
<evidence type="ECO:0000256" key="3">
    <source>
        <dbReference type="ARBA" id="ARBA00022989"/>
    </source>
</evidence>
<gene>
    <name evidence="6" type="ORF">V3Q77_05855</name>
</gene>
<evidence type="ECO:0000313" key="6">
    <source>
        <dbReference type="EMBL" id="MFK7049411.1"/>
    </source>
</evidence>
<evidence type="ECO:0000256" key="4">
    <source>
        <dbReference type="ARBA" id="ARBA00023136"/>
    </source>
</evidence>
<protein>
    <submittedName>
        <fullName evidence="6">Neutral zinc metallopeptidase</fullName>
    </submittedName>
</protein>
<proteinExistence type="predicted"/>
<comment type="subcellular location">
    <subcellularLocation>
        <location evidence="1">Membrane</location>
        <topology evidence="1">Single-pass membrane protein</topology>
    </subcellularLocation>
</comment>
<dbReference type="PANTHER" id="PTHR30168">
    <property type="entry name" value="PUTATIVE MEMBRANE PROTEIN YPFJ"/>
    <property type="match status" value="1"/>
</dbReference>